<feature type="domain" description="Amino acid transporter transmembrane" evidence="6">
    <location>
        <begin position="48"/>
        <end position="417"/>
    </location>
</feature>
<proteinExistence type="predicted"/>
<dbReference type="AlphaFoldDB" id="A0A7S2RKY9"/>
<dbReference type="GO" id="GO:0015179">
    <property type="term" value="F:L-amino acid transmembrane transporter activity"/>
    <property type="evidence" value="ECO:0007669"/>
    <property type="project" value="TreeGrafter"/>
</dbReference>
<dbReference type="PANTHER" id="PTHR22950:SF461">
    <property type="entry name" value="AMINO ACID TRANSPORTER TRANSMEMBRANE DOMAIN-CONTAINING PROTEIN"/>
    <property type="match status" value="1"/>
</dbReference>
<dbReference type="EMBL" id="HBHK01007383">
    <property type="protein sequence ID" value="CAD9673944.1"/>
    <property type="molecule type" value="Transcribed_RNA"/>
</dbReference>
<feature type="transmembrane region" description="Helical" evidence="5">
    <location>
        <begin position="293"/>
        <end position="317"/>
    </location>
</feature>
<evidence type="ECO:0000256" key="1">
    <source>
        <dbReference type="ARBA" id="ARBA00004141"/>
    </source>
</evidence>
<keyword evidence="4 5" id="KW-0472">Membrane</keyword>
<name>A0A7S2RKY9_9STRA</name>
<dbReference type="Pfam" id="PF01490">
    <property type="entry name" value="Aa_trans"/>
    <property type="match status" value="1"/>
</dbReference>
<evidence type="ECO:0000256" key="5">
    <source>
        <dbReference type="SAM" id="Phobius"/>
    </source>
</evidence>
<evidence type="ECO:0000256" key="2">
    <source>
        <dbReference type="ARBA" id="ARBA00022692"/>
    </source>
</evidence>
<comment type="subcellular location">
    <subcellularLocation>
        <location evidence="1">Membrane</location>
        <topology evidence="1">Multi-pass membrane protein</topology>
    </subcellularLocation>
</comment>
<reference evidence="7" key="1">
    <citation type="submission" date="2021-01" db="EMBL/GenBank/DDBJ databases">
        <authorList>
            <person name="Corre E."/>
            <person name="Pelletier E."/>
            <person name="Niang G."/>
            <person name="Scheremetjew M."/>
            <person name="Finn R."/>
            <person name="Kale V."/>
            <person name="Holt S."/>
            <person name="Cochrane G."/>
            <person name="Meng A."/>
            <person name="Brown T."/>
            <person name="Cohen L."/>
        </authorList>
    </citation>
    <scope>NUCLEOTIDE SEQUENCE</scope>
    <source>
        <strain evidence="7">NY070348D</strain>
    </source>
</reference>
<feature type="transmembrane region" description="Helical" evidence="5">
    <location>
        <begin position="364"/>
        <end position="384"/>
    </location>
</feature>
<evidence type="ECO:0000256" key="4">
    <source>
        <dbReference type="ARBA" id="ARBA00023136"/>
    </source>
</evidence>
<dbReference type="InterPro" id="IPR013057">
    <property type="entry name" value="AA_transpt_TM"/>
</dbReference>
<sequence>MFASSTFQSMQKILPEKSGDETSNGIRRTNGVAGTLVLLFAYMANIAAIPYAISKSGYLVSILFILYGGIVSYINGWYVCDMCARDQSLTTFAAVGRKAFGTAGAYFTVGFQLFLFVLAVIPLFNALAQQTQNLTQYACEIDYMYAYLVLFCIIAIMPLMREIKFMAYFSVVSAVICAIIIIANSILDKHDPQFCPETVGQQGEVTLENAFAGIGMFSLAFAASGGLPEIISEMKEPSKAKLSWGINVLFALSVYAVVGFVGNWAYGSLVNPLIFLPPMRNNWMAKVGLGLQLYSYVVATTIMINIVVVKIEMLLGVHPETWWSPKKLGVIPPVLSRFIIRSSYIAILWTVGLALPFFGPFQSLVGGLTCTPLALFIPAVYHMKIYWEEYNLFRKALVGFYVVVGMGLTCLATYMAIQSIVSATEGTQHYFELPCKAQEALECTLN</sequence>
<accession>A0A7S2RKY9</accession>
<dbReference type="PANTHER" id="PTHR22950">
    <property type="entry name" value="AMINO ACID TRANSPORTER"/>
    <property type="match status" value="1"/>
</dbReference>
<dbReference type="GO" id="GO:0016020">
    <property type="term" value="C:membrane"/>
    <property type="evidence" value="ECO:0007669"/>
    <property type="project" value="UniProtKB-SubCell"/>
</dbReference>
<feature type="transmembrane region" description="Helical" evidence="5">
    <location>
        <begin position="144"/>
        <end position="160"/>
    </location>
</feature>
<evidence type="ECO:0000259" key="6">
    <source>
        <dbReference type="Pfam" id="PF01490"/>
    </source>
</evidence>
<protein>
    <recommendedName>
        <fullName evidence="6">Amino acid transporter transmembrane domain-containing protein</fullName>
    </recommendedName>
</protein>
<evidence type="ECO:0000256" key="3">
    <source>
        <dbReference type="ARBA" id="ARBA00022989"/>
    </source>
</evidence>
<feature type="transmembrane region" description="Helical" evidence="5">
    <location>
        <begin position="59"/>
        <end position="79"/>
    </location>
</feature>
<feature type="transmembrane region" description="Helical" evidence="5">
    <location>
        <begin position="396"/>
        <end position="417"/>
    </location>
</feature>
<feature type="transmembrane region" description="Helical" evidence="5">
    <location>
        <begin position="244"/>
        <end position="266"/>
    </location>
</feature>
<keyword evidence="2 5" id="KW-0812">Transmembrane</keyword>
<keyword evidence="3 5" id="KW-1133">Transmembrane helix</keyword>
<evidence type="ECO:0000313" key="7">
    <source>
        <dbReference type="EMBL" id="CAD9673944.1"/>
    </source>
</evidence>
<feature type="transmembrane region" description="Helical" evidence="5">
    <location>
        <begin position="338"/>
        <end position="358"/>
    </location>
</feature>
<feature type="transmembrane region" description="Helical" evidence="5">
    <location>
        <begin position="210"/>
        <end position="232"/>
    </location>
</feature>
<gene>
    <name evidence="7" type="ORF">QSP1433_LOCUS4513</name>
</gene>
<feature type="transmembrane region" description="Helical" evidence="5">
    <location>
        <begin position="167"/>
        <end position="187"/>
    </location>
</feature>
<organism evidence="7">
    <name type="scientific">Mucochytrium quahogii</name>
    <dbReference type="NCBI Taxonomy" id="96639"/>
    <lineage>
        <taxon>Eukaryota</taxon>
        <taxon>Sar</taxon>
        <taxon>Stramenopiles</taxon>
        <taxon>Bigyra</taxon>
        <taxon>Labyrinthulomycetes</taxon>
        <taxon>Thraustochytrida</taxon>
        <taxon>Thraustochytriidae</taxon>
        <taxon>Mucochytrium</taxon>
    </lineage>
</organism>
<feature type="transmembrane region" description="Helical" evidence="5">
    <location>
        <begin position="32"/>
        <end position="53"/>
    </location>
</feature>
<feature type="transmembrane region" description="Helical" evidence="5">
    <location>
        <begin position="100"/>
        <end position="124"/>
    </location>
</feature>